<keyword evidence="9" id="KW-1185">Reference proteome</keyword>
<dbReference type="InterPro" id="IPR002938">
    <property type="entry name" value="FAD-bd"/>
</dbReference>
<keyword evidence="2" id="KW-0285">Flavoprotein</keyword>
<dbReference type="SUPFAM" id="SSF51905">
    <property type="entry name" value="FAD/NAD(P)-binding domain"/>
    <property type="match status" value="1"/>
</dbReference>
<feature type="domain" description="FAD-binding" evidence="7">
    <location>
        <begin position="23"/>
        <end position="355"/>
    </location>
</feature>
<dbReference type="InterPro" id="IPR036188">
    <property type="entry name" value="FAD/NAD-bd_sf"/>
</dbReference>
<dbReference type="OMA" id="HIWPPSS"/>
<dbReference type="EMBL" id="JQGA01000899">
    <property type="protein sequence ID" value="KGO72157.1"/>
    <property type="molecule type" value="Genomic_DNA"/>
</dbReference>
<evidence type="ECO:0000256" key="4">
    <source>
        <dbReference type="ARBA" id="ARBA00023002"/>
    </source>
</evidence>
<name>A0A0A2KWH8_PENIT</name>
<reference evidence="8 9" key="1">
    <citation type="journal article" date="2015" name="Mol. Plant Microbe Interact.">
        <title>Genome, transcriptome, and functional analyses of Penicillium expansum provide new insights into secondary metabolism and pathogenicity.</title>
        <authorList>
            <person name="Ballester A.R."/>
            <person name="Marcet-Houben M."/>
            <person name="Levin E."/>
            <person name="Sela N."/>
            <person name="Selma-Lazaro C."/>
            <person name="Carmona L."/>
            <person name="Wisniewski M."/>
            <person name="Droby S."/>
            <person name="Gonzalez-Candelas L."/>
            <person name="Gabaldon T."/>
        </authorList>
    </citation>
    <scope>NUCLEOTIDE SEQUENCE [LARGE SCALE GENOMIC DNA]</scope>
    <source>
        <strain evidence="8 9">PHI-1</strain>
    </source>
</reference>
<dbReference type="PANTHER" id="PTHR13789:SF309">
    <property type="entry name" value="PUTATIVE (AFU_ORTHOLOGUE AFUA_6G14510)-RELATED"/>
    <property type="match status" value="1"/>
</dbReference>
<dbReference type="PRINTS" id="PR00420">
    <property type="entry name" value="RNGMNOXGNASE"/>
</dbReference>
<evidence type="ECO:0000256" key="3">
    <source>
        <dbReference type="ARBA" id="ARBA00022827"/>
    </source>
</evidence>
<evidence type="ECO:0000256" key="2">
    <source>
        <dbReference type="ARBA" id="ARBA00022630"/>
    </source>
</evidence>
<evidence type="ECO:0000313" key="9">
    <source>
        <dbReference type="Proteomes" id="UP000030104"/>
    </source>
</evidence>
<dbReference type="STRING" id="40296.A0A0A2KWH8"/>
<dbReference type="Proteomes" id="UP000030104">
    <property type="component" value="Unassembled WGS sequence"/>
</dbReference>
<protein>
    <submittedName>
        <fullName evidence="8">Monooxygenase, FAD-binding</fullName>
    </submittedName>
</protein>
<dbReference type="Pfam" id="PF01494">
    <property type="entry name" value="FAD_binding_3"/>
    <property type="match status" value="1"/>
</dbReference>
<dbReference type="GO" id="GO:0071949">
    <property type="term" value="F:FAD binding"/>
    <property type="evidence" value="ECO:0007669"/>
    <property type="project" value="InterPro"/>
</dbReference>
<feature type="region of interest" description="Disordered" evidence="6">
    <location>
        <begin position="1"/>
        <end position="20"/>
    </location>
</feature>
<keyword evidence="5 8" id="KW-0503">Monooxygenase</keyword>
<dbReference type="PhylomeDB" id="A0A0A2KWH8"/>
<feature type="compositionally biased region" description="Basic and acidic residues" evidence="6">
    <location>
        <begin position="1"/>
        <end position="11"/>
    </location>
</feature>
<evidence type="ECO:0000256" key="5">
    <source>
        <dbReference type="ARBA" id="ARBA00023033"/>
    </source>
</evidence>
<evidence type="ECO:0000259" key="7">
    <source>
        <dbReference type="Pfam" id="PF01494"/>
    </source>
</evidence>
<dbReference type="OrthoDB" id="16820at2759"/>
<proteinExistence type="inferred from homology"/>
<evidence type="ECO:0000256" key="1">
    <source>
        <dbReference type="ARBA" id="ARBA00007992"/>
    </source>
</evidence>
<accession>A0A0A2KWH8</accession>
<gene>
    <name evidence="8" type="ORF">PITC_075950</name>
</gene>
<dbReference type="PANTHER" id="PTHR13789">
    <property type="entry name" value="MONOOXYGENASE"/>
    <property type="match status" value="1"/>
</dbReference>
<dbReference type="GO" id="GO:0004497">
    <property type="term" value="F:monooxygenase activity"/>
    <property type="evidence" value="ECO:0007669"/>
    <property type="project" value="UniProtKB-KW"/>
</dbReference>
<sequence length="459" mass="50930">MHDTPDIRKTSSLESGSDESPKLQVAVVGGGIAGLSVAISLLQHSGVKVQIYERTKAFREIGASISLGPNGLRTLEKLGVESALDGSVCSRQISDYPMIYRHWRTGEVIARDLHKTVKTKKHFTARFHRAHLHQALLEHVPREIVHMGKKTVSIVADREDGVTLTFEDHTTAKADICVGADGIHSNVRKTFVPDHTLRRTGWTAMRSVFDASLVKDINFPEDASHWIGPDRSFFHSDIGKGMFTVVGGLHTDPSDPTDKAEWDDEYSMATFRELYKTDMSTNLQDWHPAVRSLIEATPYTRLYPNMAGRPLDTWSFSQRVTLAGDAAHTHGGAFAAGGSLAIDDAYALFLALNHVWPAALANPRKPTIEQLAEVFRLYESTRKPHIDKILGAVHLQVIGQKPKTEDLENGNTETDEMLEERVRNRPDPSWISEHDVEDAFQRAIGATDLALIKIPSKLA</sequence>
<comment type="similarity">
    <text evidence="1">Belongs to the paxM FAD-dependent monooxygenase family.</text>
</comment>
<evidence type="ECO:0000256" key="6">
    <source>
        <dbReference type="SAM" id="MobiDB-lite"/>
    </source>
</evidence>
<keyword evidence="4" id="KW-0560">Oxidoreductase</keyword>
<dbReference type="Gene3D" id="3.50.50.60">
    <property type="entry name" value="FAD/NAD(P)-binding domain"/>
    <property type="match status" value="1"/>
</dbReference>
<comment type="caution">
    <text evidence="8">The sequence shown here is derived from an EMBL/GenBank/DDBJ whole genome shotgun (WGS) entry which is preliminary data.</text>
</comment>
<keyword evidence="3" id="KW-0274">FAD</keyword>
<evidence type="ECO:0000313" key="8">
    <source>
        <dbReference type="EMBL" id="KGO72157.1"/>
    </source>
</evidence>
<organism evidence="8 9">
    <name type="scientific">Penicillium italicum</name>
    <name type="common">Blue mold</name>
    <dbReference type="NCBI Taxonomy" id="40296"/>
    <lineage>
        <taxon>Eukaryota</taxon>
        <taxon>Fungi</taxon>
        <taxon>Dikarya</taxon>
        <taxon>Ascomycota</taxon>
        <taxon>Pezizomycotina</taxon>
        <taxon>Eurotiomycetes</taxon>
        <taxon>Eurotiomycetidae</taxon>
        <taxon>Eurotiales</taxon>
        <taxon>Aspergillaceae</taxon>
        <taxon>Penicillium</taxon>
    </lineage>
</organism>
<dbReference type="HOGENOM" id="CLU_009665_6_4_1"/>
<dbReference type="AlphaFoldDB" id="A0A0A2KWH8"/>
<dbReference type="InterPro" id="IPR050493">
    <property type="entry name" value="FAD-dep_Monooxygenase_BioMet"/>
</dbReference>